<evidence type="ECO:0000313" key="1">
    <source>
        <dbReference type="EMBL" id="KAA1075314.1"/>
    </source>
</evidence>
<organism evidence="1 2">
    <name type="scientific">Puccinia graminis f. sp. tritici</name>
    <dbReference type="NCBI Taxonomy" id="56615"/>
    <lineage>
        <taxon>Eukaryota</taxon>
        <taxon>Fungi</taxon>
        <taxon>Dikarya</taxon>
        <taxon>Basidiomycota</taxon>
        <taxon>Pucciniomycotina</taxon>
        <taxon>Pucciniomycetes</taxon>
        <taxon>Pucciniales</taxon>
        <taxon>Pucciniaceae</taxon>
        <taxon>Puccinia</taxon>
    </lineage>
</organism>
<dbReference type="OrthoDB" id="10269309at2759"/>
<proteinExistence type="predicted"/>
<gene>
    <name evidence="1" type="ORF">PGT21_033542</name>
</gene>
<dbReference type="AlphaFoldDB" id="A0A5B0MH51"/>
<name>A0A5B0MH51_PUCGR</name>
<protein>
    <submittedName>
        <fullName evidence="1">Uncharacterized protein</fullName>
    </submittedName>
</protein>
<accession>A0A5B0MH51</accession>
<evidence type="ECO:0000313" key="2">
    <source>
        <dbReference type="Proteomes" id="UP000324748"/>
    </source>
</evidence>
<keyword evidence="2" id="KW-1185">Reference proteome</keyword>
<dbReference type="EMBL" id="VSWC01000157">
    <property type="protein sequence ID" value="KAA1075314.1"/>
    <property type="molecule type" value="Genomic_DNA"/>
</dbReference>
<dbReference type="Proteomes" id="UP000324748">
    <property type="component" value="Unassembled WGS sequence"/>
</dbReference>
<reference evidence="1 2" key="1">
    <citation type="submission" date="2019-05" db="EMBL/GenBank/DDBJ databases">
        <title>Emergence of the Ug99 lineage of the wheat stem rust pathogen through somatic hybridization.</title>
        <authorList>
            <person name="Li F."/>
            <person name="Upadhyaya N.M."/>
            <person name="Sperschneider J."/>
            <person name="Matny O."/>
            <person name="Nguyen-Phuc H."/>
            <person name="Mago R."/>
            <person name="Raley C."/>
            <person name="Miller M.E."/>
            <person name="Silverstein K.A.T."/>
            <person name="Henningsen E."/>
            <person name="Hirsch C.D."/>
            <person name="Visser B."/>
            <person name="Pretorius Z.A."/>
            <person name="Steffenson B.J."/>
            <person name="Schwessinger B."/>
            <person name="Dodds P.N."/>
            <person name="Figueroa M."/>
        </authorList>
    </citation>
    <scope>NUCLEOTIDE SEQUENCE [LARGE SCALE GENOMIC DNA]</scope>
    <source>
        <strain evidence="1">21-0</strain>
    </source>
</reference>
<comment type="caution">
    <text evidence="1">The sequence shown here is derived from an EMBL/GenBank/DDBJ whole genome shotgun (WGS) entry which is preliminary data.</text>
</comment>
<sequence>MLQISKLFSSQLDHLSQHHPKNLMRWTMLVHRGCRKIKVRRQPTPAGQLTSIFQPSRPIPSLVSAPAEGRNSGGKEAPQLAAAPMKWVHPLDSSLSAHHRRTTALTSLIGACAPQIHQGCTTPTELKTSAERPAVWAWKPTQKQHAVCLGRAVASTSTRQQPQCALFWRRHDNPPTRLMHRPHLKRLPTGWKSSPLFIAHLGE</sequence>